<sequence length="227" mass="25569">MDLQLSKRLQKVANYVPKGARLLDVGSDHAYLPIFLLQMGYCDFAIAGEVVNGPYQSALKNVSEHGLTSKIDVRLANGLSAFEEADNIDTITICGMGGRLIADILNNDIDKLQHVKTLVLQPNNREDDLRKWLAANDFEIVAEDILTENDKCYEILVVKHGHMNLTAKELRFGPFLLSNNTTVFKEKWQNELNKLTFALNSIPNSKIEERAILEDKIQDIKEVLDES</sequence>
<dbReference type="EMBL" id="JASOIH010000014">
    <property type="protein sequence ID" value="MDK6900250.1"/>
    <property type="molecule type" value="Genomic_DNA"/>
</dbReference>
<keyword evidence="3" id="KW-0808">Transferase</keyword>
<dbReference type="SUPFAM" id="SSF53335">
    <property type="entry name" value="S-adenosyl-L-methionine-dependent methyltransferases"/>
    <property type="match status" value="1"/>
</dbReference>
<dbReference type="Gene3D" id="3.40.50.150">
    <property type="entry name" value="Vaccinia Virus protein VP39"/>
    <property type="match status" value="1"/>
</dbReference>
<dbReference type="Proteomes" id="UP001230629">
    <property type="component" value="Unassembled WGS sequence"/>
</dbReference>
<evidence type="ECO:0000313" key="2">
    <source>
        <dbReference type="EMBL" id="MDK6900250.1"/>
    </source>
</evidence>
<evidence type="ECO:0000313" key="5">
    <source>
        <dbReference type="Proteomes" id="UP000035174"/>
    </source>
</evidence>
<dbReference type="EMBL" id="LCVB01000007">
    <property type="protein sequence ID" value="KLJ31600.1"/>
    <property type="molecule type" value="Genomic_DNA"/>
</dbReference>
<dbReference type="EMBL" id="MAWT01000006">
    <property type="protein sequence ID" value="OCM72422.1"/>
    <property type="molecule type" value="Genomic_DNA"/>
</dbReference>
<reference evidence="1 5" key="1">
    <citation type="journal article" date="2015" name="PLoS ONE">
        <title>Genomic analysis reveals the molecular basis for capsule loss in the group B streptococcus population.</title>
        <authorList>
            <consortium name="DEVANI Consortium"/>
            <person name="Rosini R."/>
            <person name="Campisi E."/>
            <person name="De Chiara M."/>
            <person name="Tettelin H."/>
            <person name="Rinaudo D."/>
            <person name="Toniolo C."/>
            <person name="Metruccio M."/>
            <person name="Guidotti S."/>
            <person name="Sorensen U.B."/>
            <person name="Kilian M."/>
            <person name="Ramirez M."/>
            <person name="Janulczyk R."/>
            <person name="Donati C."/>
            <person name="Grandi G."/>
            <person name="Margarit I."/>
        </authorList>
    </citation>
    <scope>NUCLEOTIDE SEQUENCE [LARGE SCALE GENOMIC DNA]</scope>
    <source>
        <strain evidence="1 5">ES-PW-063</strain>
    </source>
</reference>
<dbReference type="KEGG" id="sagl:GBS222_1032"/>
<dbReference type="KEGG" id="sage:EN72_06660"/>
<reference evidence="2" key="4">
    <citation type="submission" date="2023-05" db="EMBL/GenBank/DDBJ databases">
        <title>Cataloging the Phylogenetic Diversity of Human Bladder Bacteria.</title>
        <authorList>
            <person name="Du J."/>
        </authorList>
    </citation>
    <scope>NUCLEOTIDE SEQUENCE</scope>
    <source>
        <strain evidence="2">UMB8703</strain>
    </source>
</reference>
<dbReference type="PANTHER" id="PTHR38451">
    <property type="entry name" value="TRNA (ADENINE(22)-N(1))-METHYLTRANSFERASE"/>
    <property type="match status" value="1"/>
</dbReference>
<dbReference type="Pfam" id="PF04816">
    <property type="entry name" value="TrmK"/>
    <property type="match status" value="1"/>
</dbReference>
<evidence type="ECO:0000313" key="1">
    <source>
        <dbReference type="EMBL" id="KLJ31600.1"/>
    </source>
</evidence>
<dbReference type="PANTHER" id="PTHR38451:SF1">
    <property type="entry name" value="TRNA (ADENINE(22)-N(1))-METHYLTRANSFERASE"/>
    <property type="match status" value="1"/>
</dbReference>
<dbReference type="Gene3D" id="1.10.287.1890">
    <property type="match status" value="1"/>
</dbReference>
<evidence type="ECO:0000313" key="4">
    <source>
        <dbReference type="EMBL" id="RDY79508.1"/>
    </source>
</evidence>
<dbReference type="PIRSF" id="PIRSF018637">
    <property type="entry name" value="TrmK"/>
    <property type="match status" value="1"/>
</dbReference>
<proteinExistence type="predicted"/>
<dbReference type="AlphaFoldDB" id="A0A0E1EHS2"/>
<evidence type="ECO:0000313" key="7">
    <source>
        <dbReference type="Proteomes" id="UP000256718"/>
    </source>
</evidence>
<dbReference type="InterPro" id="IPR029063">
    <property type="entry name" value="SAM-dependent_MTases_sf"/>
</dbReference>
<dbReference type="GO" id="GO:0032259">
    <property type="term" value="P:methylation"/>
    <property type="evidence" value="ECO:0007669"/>
    <property type="project" value="UniProtKB-KW"/>
</dbReference>
<dbReference type="Proteomes" id="UP000256718">
    <property type="component" value="Unassembled WGS sequence"/>
</dbReference>
<dbReference type="RefSeq" id="WP_000365677.1">
    <property type="nucleotide sequence ID" value="NZ_AP018935.1"/>
</dbReference>
<evidence type="ECO:0000313" key="3">
    <source>
        <dbReference type="EMBL" id="OCM72422.1"/>
    </source>
</evidence>
<dbReference type="InterPro" id="IPR006901">
    <property type="entry name" value="TrmK"/>
</dbReference>
<organism evidence="3 6">
    <name type="scientific">Streptococcus agalactiae</name>
    <dbReference type="NCBI Taxonomy" id="1311"/>
    <lineage>
        <taxon>Bacteria</taxon>
        <taxon>Bacillati</taxon>
        <taxon>Bacillota</taxon>
        <taxon>Bacilli</taxon>
        <taxon>Lactobacillales</taxon>
        <taxon>Streptococcaceae</taxon>
        <taxon>Streptococcus</taxon>
    </lineage>
</organism>
<dbReference type="EMBL" id="QHGZ01000188">
    <property type="protein sequence ID" value="RDY79508.1"/>
    <property type="molecule type" value="Genomic_DNA"/>
</dbReference>
<name>A0A0E1EHS2_STRAG</name>
<dbReference type="GO" id="GO:0160105">
    <property type="term" value="F:tRNA (adenine(22)-N1)-methyltransferase activity"/>
    <property type="evidence" value="ECO:0007669"/>
    <property type="project" value="InterPro"/>
</dbReference>
<gene>
    <name evidence="3" type="ORF">AX245_00790</name>
    <name evidence="4" type="ORF">C4618_08950</name>
    <name evidence="2" type="ORF">QP229_09785</name>
    <name evidence="1" type="ORF">WA45_00545</name>
</gene>
<dbReference type="KEGG" id="sagc:DN94_05615"/>
<reference evidence="4 7" key="3">
    <citation type="journal article" date="2018" name="Emerg. Microbes Infect.">
        <title>Phenotypic and molecular analysis of nontypeable Group B streptococci: identification of cps2a and hybrid cps2a/cps5 Group B streptococcal capsule gene clusters.</title>
        <authorList>
            <person name="Alhhazmi A."/>
            <person name="Tyrrell G.J."/>
        </authorList>
    </citation>
    <scope>NUCLEOTIDE SEQUENCE [LARGE SCALE GENOMIC DNA]</scope>
    <source>
        <strain evidence="4 7">PLGBS17</strain>
    </source>
</reference>
<dbReference type="Proteomes" id="UP000035174">
    <property type="component" value="Unassembled WGS sequence"/>
</dbReference>
<reference evidence="3 6" key="2">
    <citation type="journal article" date="2016" name="Sci. Rep.">
        <title>Serotype IV Streptococcus agalactiae ST-452 has arisen from large genomic recombination events between CC23 and the hypervirulent CC17 lineages.</title>
        <authorList>
            <person name="Campisi E."/>
            <person name="Rinaudo C.D."/>
            <person name="Donati C."/>
            <person name="Barucco M."/>
            <person name="Torricelli G."/>
            <person name="Edwards M.S."/>
            <person name="Baker C.J."/>
            <person name="Margarit I."/>
            <person name="Rosini R."/>
        </authorList>
    </citation>
    <scope>NUCLEOTIDE SEQUENCE [LARGE SCALE GENOMIC DNA]</scope>
    <source>
        <strain evidence="3 6">CZ-PW-140</strain>
    </source>
</reference>
<protein>
    <submittedName>
        <fullName evidence="3">SAM-dependent methyltransferase</fullName>
    </submittedName>
    <submittedName>
        <fullName evidence="2">tRNA (Adenine(22)-N(1))-methyltransferase TrmK</fullName>
    </submittedName>
    <submittedName>
        <fullName evidence="4">tRNA (Adenine-N(1))-methyltransferase</fullName>
    </submittedName>
</protein>
<keyword evidence="3" id="KW-0489">Methyltransferase</keyword>
<evidence type="ECO:0000313" key="6">
    <source>
        <dbReference type="Proteomes" id="UP000093122"/>
    </source>
</evidence>
<accession>A0A0E1EHS2</accession>
<comment type="caution">
    <text evidence="3">The sequence shown here is derived from an EMBL/GenBank/DDBJ whole genome shotgun (WGS) entry which is preliminary data.</text>
</comment>
<dbReference type="Proteomes" id="UP000093122">
    <property type="component" value="Unassembled WGS sequence"/>
</dbReference>